<dbReference type="GO" id="GO:0015074">
    <property type="term" value="P:DNA integration"/>
    <property type="evidence" value="ECO:0007669"/>
    <property type="project" value="InterPro"/>
</dbReference>
<feature type="compositionally biased region" description="Basic and acidic residues" evidence="2">
    <location>
        <begin position="26"/>
        <end position="35"/>
    </location>
</feature>
<keyword evidence="5" id="KW-1185">Reference proteome</keyword>
<dbReference type="GO" id="GO:0003964">
    <property type="term" value="F:RNA-directed DNA polymerase activity"/>
    <property type="evidence" value="ECO:0007669"/>
    <property type="project" value="UniProtKB-EC"/>
</dbReference>
<dbReference type="SMART" id="SM00343">
    <property type="entry name" value="ZnF_C2HC"/>
    <property type="match status" value="2"/>
</dbReference>
<dbReference type="InterPro" id="IPR012337">
    <property type="entry name" value="RNaseH-like_sf"/>
</dbReference>
<feature type="region of interest" description="Disordered" evidence="2">
    <location>
        <begin position="643"/>
        <end position="672"/>
    </location>
</feature>
<dbReference type="InterPro" id="IPR043502">
    <property type="entry name" value="DNA/RNA_pol_sf"/>
</dbReference>
<dbReference type="PANTHER" id="PTHR37984:SF11">
    <property type="entry name" value="INTEGRASE CATALYTIC DOMAIN-CONTAINING PROTEIN"/>
    <property type="match status" value="1"/>
</dbReference>
<evidence type="ECO:0000259" key="3">
    <source>
        <dbReference type="PROSITE" id="PS50994"/>
    </source>
</evidence>
<evidence type="ECO:0000256" key="1">
    <source>
        <dbReference type="ARBA" id="ARBA00012493"/>
    </source>
</evidence>
<feature type="region of interest" description="Disordered" evidence="2">
    <location>
        <begin position="752"/>
        <end position="784"/>
    </location>
</feature>
<dbReference type="Gene3D" id="4.10.60.10">
    <property type="entry name" value="Zinc finger, CCHC-type"/>
    <property type="match status" value="1"/>
</dbReference>
<sequence>MDQTQATTSTAFDSTQVNQIQAKWRNNSDKEECSRCGRSGHNGKDSKCPALEKKCAKCQLRGHFAIKCRTRRPIKLTQEGPENSTKSEKKSITSFIYNIGDGDEYIWCKVGGVLIEMMIDSGASQNIIDEHTWQYMKKNGIEMQNVMEETQKVLRAYAQSEPLKIIKVFKTNISVTGGSQDMGKEAVFYVIQGGSQPLLGKATAKELGVLVLGLPSTRETMIGQVKDSRITTFPKVKGVKIVIPIDERVSPVSQHARRPPIALLDKVEEKLEELQKLDIIEPVNEHSDWVSPIVVIPKDNGDIRICVDMRQVNKAIKRENHMMPVMIYRKGISNIADPLSRLSVSTEKVNSDEGNDFMVRAIVESAAVDVSEIEKASKEDSEMQAIRQALHTGVWSNILLKAYHPFKLELASAGDIVMRGSKLVVPEGLRSRMLQLTHEGHPGETLMKQRLRERVWWPGTDSDSVKVVRSCEGCILVSAPNKPEPMQRRALPSGPCIDLAMDFMSIPSGEHLLVVVDYFSRYKEVEIMHRITARETIERLDKIFTHLERLRWILEEYCLKKGIHLNNTIPYWPQQNGEVERQNRSLLKRIKISHNLDRDWRKDLQDYLMCYYTTPHTTTGKTPTELCYGRTIRGKIPSLKDIETAPPEADFSDRDKRLKEKGKELEDTRRGARESDIEVGDVVLMKNLLPGNKLQATFGATKYVVLKRSGGAAIVRDDTSGKQYERNVAHLKKVVVSAESSTIPVEIVPEPEPVEEQPVEKISRKRTIPRKSQDFVVPSLNQKH</sequence>
<dbReference type="GO" id="GO:0042575">
    <property type="term" value="C:DNA polymerase complex"/>
    <property type="evidence" value="ECO:0007669"/>
    <property type="project" value="UniProtKB-ARBA"/>
</dbReference>
<dbReference type="Gene3D" id="1.10.340.70">
    <property type="match status" value="1"/>
</dbReference>
<dbReference type="InterPro" id="IPR036397">
    <property type="entry name" value="RNaseH_sf"/>
</dbReference>
<name>A0A1B0DGR2_PHLPP</name>
<dbReference type="SUPFAM" id="SSF53098">
    <property type="entry name" value="Ribonuclease H-like"/>
    <property type="match status" value="1"/>
</dbReference>
<feature type="region of interest" description="Disordered" evidence="2">
    <location>
        <begin position="1"/>
        <end position="46"/>
    </location>
</feature>
<dbReference type="InterPro" id="IPR036875">
    <property type="entry name" value="Znf_CCHC_sf"/>
</dbReference>
<dbReference type="SUPFAM" id="SSF50630">
    <property type="entry name" value="Acid proteases"/>
    <property type="match status" value="1"/>
</dbReference>
<feature type="compositionally biased region" description="Polar residues" evidence="2">
    <location>
        <begin position="1"/>
        <end position="25"/>
    </location>
</feature>
<evidence type="ECO:0000313" key="4">
    <source>
        <dbReference type="EnsemblMetazoa" id="PPAI007346-PA"/>
    </source>
</evidence>
<dbReference type="GO" id="GO:0003676">
    <property type="term" value="F:nucleic acid binding"/>
    <property type="evidence" value="ECO:0007669"/>
    <property type="project" value="InterPro"/>
</dbReference>
<dbReference type="PROSITE" id="PS50994">
    <property type="entry name" value="INTEGRASE"/>
    <property type="match status" value="1"/>
</dbReference>
<protein>
    <recommendedName>
        <fullName evidence="1">RNA-directed DNA polymerase</fullName>
        <ecNumber evidence="1">2.7.7.49</ecNumber>
    </recommendedName>
</protein>
<dbReference type="VEuPathDB" id="VectorBase:PPAPM1_006219"/>
<feature type="compositionally biased region" description="Basic and acidic residues" evidence="2">
    <location>
        <begin position="651"/>
        <end position="672"/>
    </location>
</feature>
<organism evidence="4 5">
    <name type="scientific">Phlebotomus papatasi</name>
    <name type="common">Sandfly</name>
    <dbReference type="NCBI Taxonomy" id="29031"/>
    <lineage>
        <taxon>Eukaryota</taxon>
        <taxon>Metazoa</taxon>
        <taxon>Ecdysozoa</taxon>
        <taxon>Arthropoda</taxon>
        <taxon>Hexapoda</taxon>
        <taxon>Insecta</taxon>
        <taxon>Pterygota</taxon>
        <taxon>Neoptera</taxon>
        <taxon>Endopterygota</taxon>
        <taxon>Diptera</taxon>
        <taxon>Nematocera</taxon>
        <taxon>Psychodoidea</taxon>
        <taxon>Psychodidae</taxon>
        <taxon>Phlebotomus</taxon>
        <taxon>Phlebotomus</taxon>
    </lineage>
</organism>
<dbReference type="Gene3D" id="3.30.420.10">
    <property type="entry name" value="Ribonuclease H-like superfamily/Ribonuclease H"/>
    <property type="match status" value="1"/>
</dbReference>
<dbReference type="EC" id="2.7.7.49" evidence="1"/>
<dbReference type="FunFam" id="3.10.10.10:FF:000003">
    <property type="entry name" value="Retrovirus-related Pol polyprotein from transposon 297-like Protein"/>
    <property type="match status" value="1"/>
</dbReference>
<evidence type="ECO:0000313" key="5">
    <source>
        <dbReference type="Proteomes" id="UP000092462"/>
    </source>
</evidence>
<reference evidence="4" key="1">
    <citation type="submission" date="2022-08" db="UniProtKB">
        <authorList>
            <consortium name="EnsemblMetazoa"/>
        </authorList>
    </citation>
    <scope>IDENTIFICATION</scope>
    <source>
        <strain evidence="4">Israel</strain>
    </source>
</reference>
<dbReference type="GO" id="GO:0008270">
    <property type="term" value="F:zinc ion binding"/>
    <property type="evidence" value="ECO:0007669"/>
    <property type="project" value="InterPro"/>
</dbReference>
<evidence type="ECO:0000256" key="2">
    <source>
        <dbReference type="SAM" id="MobiDB-lite"/>
    </source>
</evidence>
<dbReference type="InterPro" id="IPR021109">
    <property type="entry name" value="Peptidase_aspartic_dom_sf"/>
</dbReference>
<dbReference type="CDD" id="cd00303">
    <property type="entry name" value="retropepsin_like"/>
    <property type="match status" value="1"/>
</dbReference>
<dbReference type="EMBL" id="AJVK01060236">
    <property type="status" value="NOT_ANNOTATED_CDS"/>
    <property type="molecule type" value="Genomic_DNA"/>
</dbReference>
<proteinExistence type="predicted"/>
<dbReference type="Gene3D" id="3.10.10.10">
    <property type="entry name" value="HIV Type 1 Reverse Transcriptase, subunit A, domain 1"/>
    <property type="match status" value="1"/>
</dbReference>
<dbReference type="InterPro" id="IPR001584">
    <property type="entry name" value="Integrase_cat-core"/>
</dbReference>
<dbReference type="Proteomes" id="UP000092462">
    <property type="component" value="Unassembled WGS sequence"/>
</dbReference>
<dbReference type="InterPro" id="IPR001878">
    <property type="entry name" value="Znf_CCHC"/>
</dbReference>
<dbReference type="SUPFAM" id="SSF57756">
    <property type="entry name" value="Retrovirus zinc finger-like domains"/>
    <property type="match status" value="1"/>
</dbReference>
<feature type="domain" description="Integrase catalytic" evidence="3">
    <location>
        <begin position="554"/>
        <end position="631"/>
    </location>
</feature>
<dbReference type="AlphaFoldDB" id="A0A1B0DGR2"/>
<dbReference type="VEuPathDB" id="VectorBase:PPAI007346"/>
<dbReference type="InterPro" id="IPR041588">
    <property type="entry name" value="Integrase_H2C2"/>
</dbReference>
<dbReference type="VEuPathDB" id="VectorBase:PPAPM1_004112"/>
<dbReference type="EnsemblMetazoa" id="PPAI007346-RA">
    <property type="protein sequence ID" value="PPAI007346-PA"/>
    <property type="gene ID" value="PPAI007346"/>
</dbReference>
<dbReference type="SUPFAM" id="SSF56672">
    <property type="entry name" value="DNA/RNA polymerases"/>
    <property type="match status" value="1"/>
</dbReference>
<dbReference type="Gene3D" id="2.40.70.10">
    <property type="entry name" value="Acid Proteases"/>
    <property type="match status" value="1"/>
</dbReference>
<dbReference type="Pfam" id="PF17921">
    <property type="entry name" value="Integrase_H2C2"/>
    <property type="match status" value="1"/>
</dbReference>
<accession>A0A1B0DGR2</accession>
<dbReference type="PANTHER" id="PTHR37984">
    <property type="entry name" value="PROTEIN CBG26694"/>
    <property type="match status" value="1"/>
</dbReference>
<dbReference type="InterPro" id="IPR050951">
    <property type="entry name" value="Retrovirus_Pol_polyprotein"/>
</dbReference>